<dbReference type="InterPro" id="IPR037523">
    <property type="entry name" value="VOC_core"/>
</dbReference>
<dbReference type="Proteomes" id="UP001196068">
    <property type="component" value="Unassembled WGS sequence"/>
</dbReference>
<dbReference type="InterPro" id="IPR004360">
    <property type="entry name" value="Glyas_Fos-R_dOase_dom"/>
</dbReference>
<feature type="domain" description="VOC" evidence="1">
    <location>
        <begin position="140"/>
        <end position="256"/>
    </location>
</feature>
<dbReference type="PROSITE" id="PS51819">
    <property type="entry name" value="VOC"/>
    <property type="match status" value="2"/>
</dbReference>
<dbReference type="AlphaFoldDB" id="A0AAF1JX08"/>
<evidence type="ECO:0000313" key="2">
    <source>
        <dbReference type="EMBL" id="MBR0655217.1"/>
    </source>
</evidence>
<organism evidence="2 3">
    <name type="scientific">Plastoroseomonas arctica</name>
    <dbReference type="NCBI Taxonomy" id="1509237"/>
    <lineage>
        <taxon>Bacteria</taxon>
        <taxon>Pseudomonadati</taxon>
        <taxon>Pseudomonadota</taxon>
        <taxon>Alphaproteobacteria</taxon>
        <taxon>Acetobacterales</taxon>
        <taxon>Acetobacteraceae</taxon>
        <taxon>Plastoroseomonas</taxon>
    </lineage>
</organism>
<feature type="domain" description="VOC" evidence="1">
    <location>
        <begin position="4"/>
        <end position="121"/>
    </location>
</feature>
<dbReference type="Gene3D" id="3.10.180.10">
    <property type="entry name" value="2,3-Dihydroxybiphenyl 1,2-Dioxygenase, domain 1"/>
    <property type="match status" value="2"/>
</dbReference>
<dbReference type="PANTHER" id="PTHR33993">
    <property type="entry name" value="GLYOXALASE-RELATED"/>
    <property type="match status" value="1"/>
</dbReference>
<dbReference type="PANTHER" id="PTHR33993:SF14">
    <property type="entry name" value="GB|AAF24581.1"/>
    <property type="match status" value="1"/>
</dbReference>
<dbReference type="InterPro" id="IPR052164">
    <property type="entry name" value="Anthracycline_SecMetBiosynth"/>
</dbReference>
<evidence type="ECO:0000313" key="3">
    <source>
        <dbReference type="Proteomes" id="UP001196068"/>
    </source>
</evidence>
<dbReference type="InterPro" id="IPR029068">
    <property type="entry name" value="Glyas_Bleomycin-R_OHBP_Dase"/>
</dbReference>
<accession>A0AAF1JX08</accession>
<reference evidence="2" key="2">
    <citation type="journal article" date="2021" name="Syst. Appl. Microbiol.">
        <title>Roseomonas hellenica sp. nov., isolated from roots of wild-growing Alkanna tinctoria.</title>
        <authorList>
            <person name="Rat A."/>
            <person name="Naranjo H.D."/>
            <person name="Lebbe L."/>
            <person name="Cnockaert M."/>
            <person name="Krigas N."/>
            <person name="Grigoriadou K."/>
            <person name="Maloupa E."/>
            <person name="Willems A."/>
        </authorList>
    </citation>
    <scope>NUCLEOTIDE SEQUENCE</scope>
    <source>
        <strain evidence="2">LMG 28251</strain>
    </source>
</reference>
<name>A0AAF1JX08_9PROT</name>
<dbReference type="RefSeq" id="WP_211874052.1">
    <property type="nucleotide sequence ID" value="NZ_JAAEDH010000008.1"/>
</dbReference>
<evidence type="ECO:0000259" key="1">
    <source>
        <dbReference type="PROSITE" id="PS51819"/>
    </source>
</evidence>
<sequence length="258" mass="27686">MASPFIWYELLTDDVDAAGRFYGEVVGWTVQPSGQPGMDYRFWKAGENAVGGLMATPPGKDGPGMKPGWLGYVRVADVDATIARMTSMGGAEVMPAVTLPGVGRMALVADPQGAVLYVMAPEGEMPPGAVPPFARGQVGHGGWNELHSTDWKSAFEFYRTNFGWTEDQALDMGPMGTYQLVRDEGENEAMGAMFNNPSLPRPAWLYYFHVDSIAAAKTRLETAGGSVLMGPHEVPGGQWIIQARDPQGAMFALVGPQG</sequence>
<comment type="caution">
    <text evidence="2">The sequence shown here is derived from an EMBL/GenBank/DDBJ whole genome shotgun (WGS) entry which is preliminary data.</text>
</comment>
<reference evidence="2" key="1">
    <citation type="submission" date="2020-01" db="EMBL/GenBank/DDBJ databases">
        <authorList>
            <person name="Rat A."/>
        </authorList>
    </citation>
    <scope>NUCLEOTIDE SEQUENCE</scope>
    <source>
        <strain evidence="2">LMG 28251</strain>
    </source>
</reference>
<dbReference type="SUPFAM" id="SSF54593">
    <property type="entry name" value="Glyoxalase/Bleomycin resistance protein/Dihydroxybiphenyl dioxygenase"/>
    <property type="match status" value="2"/>
</dbReference>
<proteinExistence type="predicted"/>
<dbReference type="CDD" id="cd07247">
    <property type="entry name" value="SgaA_N_like"/>
    <property type="match status" value="2"/>
</dbReference>
<dbReference type="Pfam" id="PF00903">
    <property type="entry name" value="Glyoxalase"/>
    <property type="match status" value="2"/>
</dbReference>
<gene>
    <name evidence="2" type="ORF">GXW79_09000</name>
</gene>
<protein>
    <submittedName>
        <fullName evidence="2">VOC family protein</fullName>
    </submittedName>
</protein>
<dbReference type="EMBL" id="JAAEDH010000008">
    <property type="protein sequence ID" value="MBR0655217.1"/>
    <property type="molecule type" value="Genomic_DNA"/>
</dbReference>
<keyword evidence="3" id="KW-1185">Reference proteome</keyword>